<evidence type="ECO:0000256" key="1">
    <source>
        <dbReference type="SAM" id="MobiDB-lite"/>
    </source>
</evidence>
<dbReference type="InterPro" id="IPR047773">
    <property type="entry name" value="YHYH_dom_bact"/>
</dbReference>
<proteinExistence type="predicted"/>
<keyword evidence="2" id="KW-0472">Membrane</keyword>
<protein>
    <submittedName>
        <fullName evidence="4">YHYH domain-containing protein</fullName>
    </submittedName>
</protein>
<evidence type="ECO:0000313" key="5">
    <source>
        <dbReference type="Proteomes" id="UP001597169"/>
    </source>
</evidence>
<sequence length="359" mass="41146">MKKASLLLMVMILFFLSYTADAHPGRTDSSGGHTCRTNCGKWGLSTGEYHYHNGGGLSSSDDDVSSDEVSDDNVSSERTQAQLEEHYDELVQEGHYLGYKHGYNELSFLDFHPDQFGQLSTAEYSWYKAGYEKGYEEGKAIRIEELKKSSKKEGYKYGLSNEEIWIPDLYLGIKSVKEAYEIGFQEGRAEAVEKIERASEEKGYKSGYNLIPFAIPEDLPKVFVDSFKKGYTNGYEDKKEAAFQEGYTTHFKLVEYNPNTYSDYPDIQQAYKEGFDSNTEADNYRKIAFETGSQNKALFLPDEIRGDEDIVELFNTYYQKGKDEWNKKIKLSFSLIILAALTLIISGYFFYRRRKNSSL</sequence>
<dbReference type="NCBIfam" id="NF033223">
    <property type="entry name" value="YHYH_alt"/>
    <property type="match status" value="1"/>
</dbReference>
<feature type="chain" id="PRO_5047187048" evidence="3">
    <location>
        <begin position="23"/>
        <end position="359"/>
    </location>
</feature>
<feature type="transmembrane region" description="Helical" evidence="2">
    <location>
        <begin position="331"/>
        <end position="351"/>
    </location>
</feature>
<gene>
    <name evidence="4" type="ORF">ACFQ3J_25065</name>
</gene>
<reference evidence="5" key="1">
    <citation type="journal article" date="2019" name="Int. J. Syst. Evol. Microbiol.">
        <title>The Global Catalogue of Microorganisms (GCM) 10K type strain sequencing project: providing services to taxonomists for standard genome sequencing and annotation.</title>
        <authorList>
            <consortium name="The Broad Institute Genomics Platform"/>
            <consortium name="The Broad Institute Genome Sequencing Center for Infectious Disease"/>
            <person name="Wu L."/>
            <person name="Ma J."/>
        </authorList>
    </citation>
    <scope>NUCLEOTIDE SEQUENCE [LARGE SCALE GENOMIC DNA]</scope>
    <source>
        <strain evidence="5">CCUG 53519</strain>
    </source>
</reference>
<accession>A0ABW3PZ71</accession>
<dbReference type="RefSeq" id="WP_090727790.1">
    <property type="nucleotide sequence ID" value="NZ_JBHTKX010000009.1"/>
</dbReference>
<evidence type="ECO:0000256" key="3">
    <source>
        <dbReference type="SAM" id="SignalP"/>
    </source>
</evidence>
<feature type="compositionally biased region" description="Acidic residues" evidence="1">
    <location>
        <begin position="60"/>
        <end position="71"/>
    </location>
</feature>
<comment type="caution">
    <text evidence="4">The sequence shown here is derived from an EMBL/GenBank/DDBJ whole genome shotgun (WGS) entry which is preliminary data.</text>
</comment>
<keyword evidence="2" id="KW-1133">Transmembrane helix</keyword>
<name>A0ABW3PZ71_9BACL</name>
<keyword evidence="2" id="KW-0812">Transmembrane</keyword>
<keyword evidence="5" id="KW-1185">Reference proteome</keyword>
<dbReference type="EMBL" id="JBHTKX010000009">
    <property type="protein sequence ID" value="MFD1131395.1"/>
    <property type="molecule type" value="Genomic_DNA"/>
</dbReference>
<feature type="signal peptide" evidence="3">
    <location>
        <begin position="1"/>
        <end position="22"/>
    </location>
</feature>
<organism evidence="4 5">
    <name type="scientific">Paenibacillus provencensis</name>
    <dbReference type="NCBI Taxonomy" id="441151"/>
    <lineage>
        <taxon>Bacteria</taxon>
        <taxon>Bacillati</taxon>
        <taxon>Bacillota</taxon>
        <taxon>Bacilli</taxon>
        <taxon>Bacillales</taxon>
        <taxon>Paenibacillaceae</taxon>
        <taxon>Paenibacillus</taxon>
    </lineage>
</organism>
<feature type="region of interest" description="Disordered" evidence="1">
    <location>
        <begin position="55"/>
        <end position="80"/>
    </location>
</feature>
<dbReference type="Proteomes" id="UP001597169">
    <property type="component" value="Unassembled WGS sequence"/>
</dbReference>
<evidence type="ECO:0000313" key="4">
    <source>
        <dbReference type="EMBL" id="MFD1131395.1"/>
    </source>
</evidence>
<keyword evidence="3" id="KW-0732">Signal</keyword>
<evidence type="ECO:0000256" key="2">
    <source>
        <dbReference type="SAM" id="Phobius"/>
    </source>
</evidence>